<dbReference type="HOGENOM" id="CLU_062848_1_0_1"/>
<dbReference type="OrthoDB" id="3542212at2759"/>
<dbReference type="InterPro" id="IPR011008">
    <property type="entry name" value="Dimeric_a/b-barrel"/>
</dbReference>
<dbReference type="Gene3D" id="3.30.70.100">
    <property type="match status" value="2"/>
</dbReference>
<protein>
    <recommendedName>
        <fullName evidence="3">ABM domain-containing protein</fullName>
    </recommendedName>
</protein>
<dbReference type="KEGG" id="ttt:THITE_2124757"/>
<dbReference type="PANTHER" id="PTHR42052">
    <property type="entry name" value="ABM DOMAIN-CONTAINING PROTEIN"/>
    <property type="match status" value="1"/>
</dbReference>
<keyword evidence="2" id="KW-1185">Reference proteome</keyword>
<dbReference type="SUPFAM" id="SSF54909">
    <property type="entry name" value="Dimeric alpha+beta barrel"/>
    <property type="match status" value="1"/>
</dbReference>
<dbReference type="PANTHER" id="PTHR42052:SF1">
    <property type="entry name" value="ABM DOMAIN-CONTAINING PROTEIN"/>
    <property type="match status" value="1"/>
</dbReference>
<evidence type="ECO:0000313" key="2">
    <source>
        <dbReference type="Proteomes" id="UP000008181"/>
    </source>
</evidence>
<dbReference type="AlphaFoldDB" id="G2RGJ1"/>
<reference evidence="1 2" key="1">
    <citation type="journal article" date="2011" name="Nat. Biotechnol.">
        <title>Comparative genomic analysis of the thermophilic biomass-degrading fungi Myceliophthora thermophila and Thielavia terrestris.</title>
        <authorList>
            <person name="Berka R.M."/>
            <person name="Grigoriev I.V."/>
            <person name="Otillar R."/>
            <person name="Salamov A."/>
            <person name="Grimwood J."/>
            <person name="Reid I."/>
            <person name="Ishmael N."/>
            <person name="John T."/>
            <person name="Darmond C."/>
            <person name="Moisan M.-C."/>
            <person name="Henrissat B."/>
            <person name="Coutinho P.M."/>
            <person name="Lombard V."/>
            <person name="Natvig D.O."/>
            <person name="Lindquist E."/>
            <person name="Schmutz J."/>
            <person name="Lucas S."/>
            <person name="Harris P."/>
            <person name="Powlowski J."/>
            <person name="Bellemare A."/>
            <person name="Taylor D."/>
            <person name="Butler G."/>
            <person name="de Vries R.P."/>
            <person name="Allijn I.E."/>
            <person name="van den Brink J."/>
            <person name="Ushinsky S."/>
            <person name="Storms R."/>
            <person name="Powell A.J."/>
            <person name="Paulsen I.T."/>
            <person name="Elbourne L.D.H."/>
            <person name="Baker S.E."/>
            <person name="Magnuson J."/>
            <person name="LaBoissiere S."/>
            <person name="Clutterbuck A.J."/>
            <person name="Martinez D."/>
            <person name="Wogulis M."/>
            <person name="de Leon A.L."/>
            <person name="Rey M.W."/>
            <person name="Tsang A."/>
        </authorList>
    </citation>
    <scope>NUCLEOTIDE SEQUENCE [LARGE SCALE GENOMIC DNA]</scope>
    <source>
        <strain evidence="2">ATCC 38088 / NRRL 8126</strain>
    </source>
</reference>
<proteinExistence type="predicted"/>
<name>G2RGJ1_THETT</name>
<gene>
    <name evidence="1" type="ORF">THITE_2124757</name>
</gene>
<accession>G2RGJ1</accession>
<dbReference type="eggNOG" id="ENOG502SEJ8">
    <property type="taxonomic scope" value="Eukaryota"/>
</dbReference>
<organism evidence="1 2">
    <name type="scientific">Thermothielavioides terrestris (strain ATCC 38088 / NRRL 8126)</name>
    <name type="common">Thielavia terrestris</name>
    <dbReference type="NCBI Taxonomy" id="578455"/>
    <lineage>
        <taxon>Eukaryota</taxon>
        <taxon>Fungi</taxon>
        <taxon>Dikarya</taxon>
        <taxon>Ascomycota</taxon>
        <taxon>Pezizomycotina</taxon>
        <taxon>Sordariomycetes</taxon>
        <taxon>Sordariomycetidae</taxon>
        <taxon>Sordariales</taxon>
        <taxon>Chaetomiaceae</taxon>
        <taxon>Thermothielavioides</taxon>
        <taxon>Thermothielavioides terrestris</taxon>
    </lineage>
</organism>
<dbReference type="EMBL" id="CP003014">
    <property type="protein sequence ID" value="AEO71880.1"/>
    <property type="molecule type" value="Genomic_DNA"/>
</dbReference>
<dbReference type="GeneID" id="11523326"/>
<dbReference type="RefSeq" id="XP_003658216.1">
    <property type="nucleotide sequence ID" value="XM_003658168.1"/>
</dbReference>
<evidence type="ECO:0000313" key="1">
    <source>
        <dbReference type="EMBL" id="AEO71880.1"/>
    </source>
</evidence>
<evidence type="ECO:0008006" key="3">
    <source>
        <dbReference type="Google" id="ProtNLM"/>
    </source>
</evidence>
<sequence length="209" mass="23396">MPVTELACLRLKNGLPLSHADNTALGIKLRAGVEEQAKYANAKTSVLSQIEDPSYIYILGKWDSVAQHMEEWVPSQRNQDIMAGLSEGLELAWIRHVDLASDSVEDERIPYSAPVVAIGRYAVAAENIGGFGSTFAGTKHHLKGFGGRRDISGGWCADRDGQFILFSVWEAVEEHYSFAQSEGFTEFGRIRNYLEEFEIKHARWEFTLD</sequence>
<dbReference type="Proteomes" id="UP000008181">
    <property type="component" value="Chromosome 6"/>
</dbReference>